<dbReference type="InterPro" id="IPR002110">
    <property type="entry name" value="Ankyrin_rpt"/>
</dbReference>
<dbReference type="GO" id="GO:0000151">
    <property type="term" value="C:ubiquitin ligase complex"/>
    <property type="evidence" value="ECO:0007669"/>
    <property type="project" value="TreeGrafter"/>
</dbReference>
<keyword evidence="6" id="KW-1185">Reference proteome</keyword>
<dbReference type="Proteomes" id="UP000094527">
    <property type="component" value="Unassembled WGS sequence"/>
</dbReference>
<dbReference type="AlphaFoldDB" id="A0A1D2N6I7"/>
<dbReference type="SMART" id="SM00225">
    <property type="entry name" value="BTB"/>
    <property type="match status" value="2"/>
</dbReference>
<evidence type="ECO:0000256" key="3">
    <source>
        <dbReference type="PROSITE-ProRule" id="PRU00023"/>
    </source>
</evidence>
<dbReference type="InterPro" id="IPR044515">
    <property type="entry name" value="ABTB1"/>
</dbReference>
<name>A0A1D2N6I7_ORCCI</name>
<comment type="caution">
    <text evidence="5">The sequence shown here is derived from an EMBL/GenBank/DDBJ whole genome shotgun (WGS) entry which is preliminary data.</text>
</comment>
<dbReference type="EMBL" id="LJIJ01000198">
    <property type="protein sequence ID" value="ODN00586.1"/>
    <property type="molecule type" value="Genomic_DNA"/>
</dbReference>
<feature type="domain" description="BTB" evidence="4">
    <location>
        <begin position="117"/>
        <end position="183"/>
    </location>
</feature>
<dbReference type="SUPFAM" id="SSF48403">
    <property type="entry name" value="Ankyrin repeat"/>
    <property type="match status" value="1"/>
</dbReference>
<dbReference type="OrthoDB" id="684045at2759"/>
<dbReference type="InterPro" id="IPR000210">
    <property type="entry name" value="BTB/POZ_dom"/>
</dbReference>
<dbReference type="STRING" id="48709.A0A1D2N6I7"/>
<reference evidence="5 6" key="1">
    <citation type="journal article" date="2016" name="Genome Biol. Evol.">
        <title>Gene Family Evolution Reflects Adaptation to Soil Environmental Stressors in the Genome of the Collembolan Orchesella cincta.</title>
        <authorList>
            <person name="Faddeeva-Vakhrusheva A."/>
            <person name="Derks M.F."/>
            <person name="Anvar S.Y."/>
            <person name="Agamennone V."/>
            <person name="Suring W."/>
            <person name="Smit S."/>
            <person name="van Straalen N.M."/>
            <person name="Roelofs D."/>
        </authorList>
    </citation>
    <scope>NUCLEOTIDE SEQUENCE [LARGE SCALE GENOMIC DNA]</scope>
    <source>
        <tissue evidence="5">Mixed pool</tissue>
    </source>
</reference>
<dbReference type="PROSITE" id="PS50097">
    <property type="entry name" value="BTB"/>
    <property type="match status" value="2"/>
</dbReference>
<organism evidence="5 6">
    <name type="scientific">Orchesella cincta</name>
    <name type="common">Springtail</name>
    <name type="synonym">Podura cincta</name>
    <dbReference type="NCBI Taxonomy" id="48709"/>
    <lineage>
        <taxon>Eukaryota</taxon>
        <taxon>Metazoa</taxon>
        <taxon>Ecdysozoa</taxon>
        <taxon>Arthropoda</taxon>
        <taxon>Hexapoda</taxon>
        <taxon>Collembola</taxon>
        <taxon>Entomobryomorpha</taxon>
        <taxon>Entomobryoidea</taxon>
        <taxon>Orchesellidae</taxon>
        <taxon>Orchesellinae</taxon>
        <taxon>Orchesella</taxon>
    </lineage>
</organism>
<dbReference type="InterPro" id="IPR011333">
    <property type="entry name" value="SKP1/BTB/POZ_sf"/>
</dbReference>
<dbReference type="OMA" id="EGARCIY"/>
<feature type="domain" description="BTB" evidence="4">
    <location>
        <begin position="285"/>
        <end position="351"/>
    </location>
</feature>
<feature type="repeat" description="ANK" evidence="3">
    <location>
        <begin position="37"/>
        <end position="62"/>
    </location>
</feature>
<dbReference type="SMART" id="SM00248">
    <property type="entry name" value="ANK"/>
    <property type="match status" value="2"/>
</dbReference>
<accession>A0A1D2N6I7</accession>
<dbReference type="Pfam" id="PF12796">
    <property type="entry name" value="Ank_2"/>
    <property type="match status" value="1"/>
</dbReference>
<dbReference type="SUPFAM" id="SSF54695">
    <property type="entry name" value="POZ domain"/>
    <property type="match status" value="2"/>
</dbReference>
<dbReference type="CDD" id="cd18497">
    <property type="entry name" value="BACK_ABTB1_BPOZ"/>
    <property type="match status" value="1"/>
</dbReference>
<dbReference type="Gene3D" id="1.25.40.20">
    <property type="entry name" value="Ankyrin repeat-containing domain"/>
    <property type="match status" value="1"/>
</dbReference>
<gene>
    <name evidence="5" type="ORF">Ocin01_06103</name>
</gene>
<dbReference type="PROSITE" id="PS50088">
    <property type="entry name" value="ANK_REPEAT"/>
    <property type="match status" value="1"/>
</dbReference>
<dbReference type="PANTHER" id="PTHR46231">
    <property type="entry name" value="ANKYRIN REPEAT AND BTB/POZ DOMAIN-CONTAINING PROTEIN 1"/>
    <property type="match status" value="1"/>
</dbReference>
<proteinExistence type="predicted"/>
<evidence type="ECO:0000256" key="1">
    <source>
        <dbReference type="ARBA" id="ARBA00022737"/>
    </source>
</evidence>
<keyword evidence="2 3" id="KW-0040">ANK repeat</keyword>
<sequence>MSAGTDNIFLSCRKGDLARIQYLVEKKEIDLNVRDCWDSTPLYYACHCGHLEVVRYLLANGARCEENTFDGERCLYGALTNEIKRILLESKIANMGTQRRDDFDEFCERLLIAEDYSDFTLRLRDNKVFKLHRCILSARSPGLNSLLAGKWRDLKDVTNNLIDPKVFEDFVKFLYTGKLKCSRDQVDEMKQLAKRCRVQNMVSQLEHVMLQSTSFERSKTNIKVTTLVLDTPLTRQTLQEDFCAVIDTGIEEVFAREPFLRFNYSTFDEDEGCGEEEEEGLETYNDICLKVEGTRFYCNKVFLCTRSTYFQALLEDYFDEYHERCNTVPVVTLRDVSAAVISCVLYYIYTNLPHTLNEDIVFDVLEISDIYLLPGLKKHCGNFLCNMVNRDNVIELLAIARLRDIVRLEDRCADFLADNIVAFVEDENFHEFIMQDAQEVECRQETDSIPIVDDIRYHITSQVASFAELEESQEKLRLIDKLLDDLGLEA</sequence>
<dbReference type="GO" id="GO:0005737">
    <property type="term" value="C:cytoplasm"/>
    <property type="evidence" value="ECO:0007669"/>
    <property type="project" value="TreeGrafter"/>
</dbReference>
<protein>
    <submittedName>
        <fullName evidence="5">Ankyrin repeat and BTB/POZ domain-containing protein 1</fullName>
    </submittedName>
</protein>
<dbReference type="PROSITE" id="PS50297">
    <property type="entry name" value="ANK_REP_REGION"/>
    <property type="match status" value="1"/>
</dbReference>
<evidence type="ECO:0000313" key="6">
    <source>
        <dbReference type="Proteomes" id="UP000094527"/>
    </source>
</evidence>
<keyword evidence="1" id="KW-0677">Repeat</keyword>
<evidence type="ECO:0000259" key="4">
    <source>
        <dbReference type="PROSITE" id="PS50097"/>
    </source>
</evidence>
<dbReference type="Pfam" id="PF00651">
    <property type="entry name" value="BTB"/>
    <property type="match status" value="2"/>
</dbReference>
<evidence type="ECO:0000313" key="5">
    <source>
        <dbReference type="EMBL" id="ODN00586.1"/>
    </source>
</evidence>
<dbReference type="Gene3D" id="3.30.710.10">
    <property type="entry name" value="Potassium Channel Kv1.1, Chain A"/>
    <property type="match status" value="2"/>
</dbReference>
<dbReference type="InterPro" id="IPR036770">
    <property type="entry name" value="Ankyrin_rpt-contain_sf"/>
</dbReference>
<dbReference type="PANTHER" id="PTHR46231:SF1">
    <property type="entry name" value="ANKYRIN REPEAT AND BTB_POZ DOMAIN-CONTAINING PROTEIN 1"/>
    <property type="match status" value="1"/>
</dbReference>
<evidence type="ECO:0000256" key="2">
    <source>
        <dbReference type="ARBA" id="ARBA00023043"/>
    </source>
</evidence>